<feature type="region of interest" description="Disordered" evidence="3">
    <location>
        <begin position="1"/>
        <end position="22"/>
    </location>
</feature>
<accession>A0ABR0ETX6</accession>
<dbReference type="InterPro" id="IPR001138">
    <property type="entry name" value="Zn2Cys6_DnaBD"/>
</dbReference>
<dbReference type="InterPro" id="IPR021858">
    <property type="entry name" value="Fun_TF"/>
</dbReference>
<dbReference type="EMBL" id="JAXOVC010000002">
    <property type="protein sequence ID" value="KAK4505067.1"/>
    <property type="molecule type" value="Genomic_DNA"/>
</dbReference>
<dbReference type="SUPFAM" id="SSF57701">
    <property type="entry name" value="Zn2/Cys6 DNA-binding domain"/>
    <property type="match status" value="1"/>
</dbReference>
<keyword evidence="6" id="KW-1185">Reference proteome</keyword>
<sequence>MPEKAAKKRVSKAKSPSSSKATASYTYTGCWTCRRRHIKCDLGRPACNRCIKAGFDCEGYDFKFAGSDSSRSFRRPVAPGSRAQQVASFTNAEVTGILDELDTATVSLQKGPFSVLSFDLATQDEPLTPTLDIAIHPTRVKQELSSWSSPQDSGFASLQASPTNDAKNVNAYYSPSPPMVQEPHFLTVSGRQSELFEHWTTFLCHNLSPLTSTVNPFRYTYPSLALEGLTVTADMATARLAVFHGICGTAAWSLSRLKQHDQSYHALSVYHDQMALRYIQETIERPDGLHDAAIPAAIMSCLTGDTVSGRLDLWGRHLRGGYRCLLTVLAHHKTRDRTMSVLCQQYLLGAALGHFGTAAELQTLWDAVLDEPLYIEECHCITRPMLESVIAINLLAGSDKRFNPDEVEAVRLQLRQSVPKFQDPLRHHLSYAYYFAIMIHFSRSLSQSVNTELMAAKAIDHLEWAKQTSGGNCGNILMWLLFKIGPECQNIELRNRLLTWCNTHLRTNINTLETFITHLQNTWTVSAVEAAGFAAVEEIKTESYDDT</sequence>
<evidence type="ECO:0000256" key="1">
    <source>
        <dbReference type="ARBA" id="ARBA00004123"/>
    </source>
</evidence>
<evidence type="ECO:0000313" key="6">
    <source>
        <dbReference type="Proteomes" id="UP001305779"/>
    </source>
</evidence>
<dbReference type="SMART" id="SM00066">
    <property type="entry name" value="GAL4"/>
    <property type="match status" value="1"/>
</dbReference>
<evidence type="ECO:0000259" key="4">
    <source>
        <dbReference type="PROSITE" id="PS50048"/>
    </source>
</evidence>
<organism evidence="5 6">
    <name type="scientific">Zasmidium cellare</name>
    <name type="common">Wine cellar mold</name>
    <name type="synonym">Racodium cellare</name>
    <dbReference type="NCBI Taxonomy" id="395010"/>
    <lineage>
        <taxon>Eukaryota</taxon>
        <taxon>Fungi</taxon>
        <taxon>Dikarya</taxon>
        <taxon>Ascomycota</taxon>
        <taxon>Pezizomycotina</taxon>
        <taxon>Dothideomycetes</taxon>
        <taxon>Dothideomycetidae</taxon>
        <taxon>Mycosphaerellales</taxon>
        <taxon>Mycosphaerellaceae</taxon>
        <taxon>Zasmidium</taxon>
    </lineage>
</organism>
<dbReference type="PROSITE" id="PS50048">
    <property type="entry name" value="ZN2_CY6_FUNGAL_2"/>
    <property type="match status" value="1"/>
</dbReference>
<dbReference type="PROSITE" id="PS00463">
    <property type="entry name" value="ZN2_CY6_FUNGAL_1"/>
    <property type="match status" value="1"/>
</dbReference>
<dbReference type="Pfam" id="PF00172">
    <property type="entry name" value="Zn_clus"/>
    <property type="match status" value="1"/>
</dbReference>
<dbReference type="Proteomes" id="UP001305779">
    <property type="component" value="Unassembled WGS sequence"/>
</dbReference>
<reference evidence="5 6" key="1">
    <citation type="journal article" date="2023" name="G3 (Bethesda)">
        <title>A chromosome-level genome assembly of Zasmidium syzygii isolated from banana leaves.</title>
        <authorList>
            <person name="van Westerhoven A.C."/>
            <person name="Mehrabi R."/>
            <person name="Talebi R."/>
            <person name="Steentjes M.B.F."/>
            <person name="Corcolon B."/>
            <person name="Chong P.A."/>
            <person name="Kema G.H.J."/>
            <person name="Seidl M.F."/>
        </authorList>
    </citation>
    <scope>NUCLEOTIDE SEQUENCE [LARGE SCALE GENOMIC DNA]</scope>
    <source>
        <strain evidence="5 6">P124</strain>
    </source>
</reference>
<dbReference type="InterPro" id="IPR036864">
    <property type="entry name" value="Zn2-C6_fun-type_DNA-bd_sf"/>
</dbReference>
<proteinExistence type="predicted"/>
<comment type="caution">
    <text evidence="5">The sequence shown here is derived from an EMBL/GenBank/DDBJ whole genome shotgun (WGS) entry which is preliminary data.</text>
</comment>
<feature type="compositionally biased region" description="Low complexity" evidence="3">
    <location>
        <begin position="13"/>
        <end position="22"/>
    </location>
</feature>
<dbReference type="CDD" id="cd00067">
    <property type="entry name" value="GAL4"/>
    <property type="match status" value="1"/>
</dbReference>
<protein>
    <recommendedName>
        <fullName evidence="4">Zn(2)-C6 fungal-type domain-containing protein</fullName>
    </recommendedName>
</protein>
<dbReference type="PANTHER" id="PTHR37534">
    <property type="entry name" value="TRANSCRIPTIONAL ACTIVATOR PROTEIN UGA3"/>
    <property type="match status" value="1"/>
</dbReference>
<dbReference type="Gene3D" id="4.10.240.10">
    <property type="entry name" value="Zn(2)-C6 fungal-type DNA-binding domain"/>
    <property type="match status" value="1"/>
</dbReference>
<feature type="compositionally biased region" description="Basic residues" evidence="3">
    <location>
        <begin position="1"/>
        <end position="12"/>
    </location>
</feature>
<evidence type="ECO:0000313" key="5">
    <source>
        <dbReference type="EMBL" id="KAK4505067.1"/>
    </source>
</evidence>
<feature type="domain" description="Zn(2)-C6 fungal-type" evidence="4">
    <location>
        <begin position="29"/>
        <end position="57"/>
    </location>
</feature>
<dbReference type="Pfam" id="PF11951">
    <property type="entry name" value="Fungal_trans_2"/>
    <property type="match status" value="1"/>
</dbReference>
<dbReference type="PANTHER" id="PTHR37534:SF23">
    <property type="entry name" value="ZN(II)2CYS6 TRANSCRIPTION FACTOR (EUROFUNG)"/>
    <property type="match status" value="1"/>
</dbReference>
<evidence type="ECO:0000256" key="2">
    <source>
        <dbReference type="ARBA" id="ARBA00023242"/>
    </source>
</evidence>
<gene>
    <name evidence="5" type="ORF">PRZ48_003030</name>
</gene>
<evidence type="ECO:0000256" key="3">
    <source>
        <dbReference type="SAM" id="MobiDB-lite"/>
    </source>
</evidence>
<keyword evidence="2" id="KW-0539">Nucleus</keyword>
<comment type="subcellular location">
    <subcellularLocation>
        <location evidence="1">Nucleus</location>
    </subcellularLocation>
</comment>
<name>A0ABR0ETX6_ZASCE</name>